<name>A0A2P7BDF7_9HYPH</name>
<dbReference type="AlphaFoldDB" id="A0A2P7BDF7"/>
<dbReference type="Proteomes" id="UP000241764">
    <property type="component" value="Unassembled WGS sequence"/>
</dbReference>
<comment type="cofactor">
    <cofactor evidence="1">
        <name>Mg(2+)</name>
        <dbReference type="ChEBI" id="CHEBI:18420"/>
    </cofactor>
</comment>
<dbReference type="PROSITE" id="PS51462">
    <property type="entry name" value="NUDIX"/>
    <property type="match status" value="1"/>
</dbReference>
<dbReference type="SUPFAM" id="SSF55811">
    <property type="entry name" value="Nudix"/>
    <property type="match status" value="1"/>
</dbReference>
<dbReference type="RefSeq" id="WP_106664049.1">
    <property type="nucleotide sequence ID" value="NZ_PGGM01000004.1"/>
</dbReference>
<dbReference type="GO" id="GO:0016787">
    <property type="term" value="F:hydrolase activity"/>
    <property type="evidence" value="ECO:0007669"/>
    <property type="project" value="UniProtKB-KW"/>
</dbReference>
<dbReference type="OrthoDB" id="9800065at2"/>
<dbReference type="InterPro" id="IPR020476">
    <property type="entry name" value="Nudix_hydrolase"/>
</dbReference>
<evidence type="ECO:0000313" key="5">
    <source>
        <dbReference type="Proteomes" id="UP000241764"/>
    </source>
</evidence>
<dbReference type="InterPro" id="IPR000086">
    <property type="entry name" value="NUDIX_hydrolase_dom"/>
</dbReference>
<evidence type="ECO:0000313" key="4">
    <source>
        <dbReference type="EMBL" id="PSH64498.1"/>
    </source>
</evidence>
<keyword evidence="5" id="KW-1185">Reference proteome</keyword>
<dbReference type="PANTHER" id="PTHR43046">
    <property type="entry name" value="GDP-MANNOSE MANNOSYL HYDROLASE"/>
    <property type="match status" value="1"/>
</dbReference>
<evidence type="ECO:0000256" key="2">
    <source>
        <dbReference type="ARBA" id="ARBA00022801"/>
    </source>
</evidence>
<evidence type="ECO:0000259" key="3">
    <source>
        <dbReference type="PROSITE" id="PS51462"/>
    </source>
</evidence>
<keyword evidence="2" id="KW-0378">Hydrolase</keyword>
<dbReference type="CDD" id="cd04680">
    <property type="entry name" value="NUDIX_Hydrolase"/>
    <property type="match status" value="1"/>
</dbReference>
<dbReference type="PANTHER" id="PTHR43046:SF14">
    <property type="entry name" value="MUTT_NUDIX FAMILY PROTEIN"/>
    <property type="match status" value="1"/>
</dbReference>
<comment type="caution">
    <text evidence="4">The sequence shown here is derived from an EMBL/GenBank/DDBJ whole genome shotgun (WGS) entry which is preliminary data.</text>
</comment>
<proteinExistence type="predicted"/>
<organism evidence="4 5">
    <name type="scientific">Phyllobacterium sophorae</name>
    <dbReference type="NCBI Taxonomy" id="1520277"/>
    <lineage>
        <taxon>Bacteria</taxon>
        <taxon>Pseudomonadati</taxon>
        <taxon>Pseudomonadota</taxon>
        <taxon>Alphaproteobacteria</taxon>
        <taxon>Hyphomicrobiales</taxon>
        <taxon>Phyllobacteriaceae</taxon>
        <taxon>Phyllobacterium</taxon>
    </lineage>
</organism>
<evidence type="ECO:0000256" key="1">
    <source>
        <dbReference type="ARBA" id="ARBA00001946"/>
    </source>
</evidence>
<dbReference type="EMBL" id="PGGM01000004">
    <property type="protein sequence ID" value="PSH64498.1"/>
    <property type="molecule type" value="Genomic_DNA"/>
</dbReference>
<dbReference type="Gene3D" id="3.90.79.10">
    <property type="entry name" value="Nucleoside Triphosphate Pyrophosphohydrolase"/>
    <property type="match status" value="1"/>
</dbReference>
<dbReference type="PRINTS" id="PR00502">
    <property type="entry name" value="NUDIXFAMILY"/>
</dbReference>
<feature type="domain" description="Nudix hydrolase" evidence="3">
    <location>
        <begin position="22"/>
        <end position="148"/>
    </location>
</feature>
<protein>
    <submittedName>
        <fullName evidence="4">DNA mismatch repair protein MutT</fullName>
    </submittedName>
</protein>
<sequence length="156" mass="18010">MVEKRSKWRHRLFHTYFLLRRPMTLGARGVVIDEGEKSVFLIRHTYVPGWQFPGGGVEPGHTVEQTLAKELMEEGNIELTGRPQLFAIYHNAHASRRDHVALYVCRSFRQTAPFLSNREIAEARFFRLDALPDDITPSTRRRLAEILNGAEVPLAW</sequence>
<accession>A0A2P7BDF7</accession>
<gene>
    <name evidence="4" type="ORF">CU103_11365</name>
</gene>
<reference evidence="5" key="1">
    <citation type="submission" date="2017-11" db="EMBL/GenBank/DDBJ databases">
        <authorList>
            <person name="Kuznetsova I."/>
            <person name="Sazanova A."/>
            <person name="Chirak E."/>
            <person name="Safronova V."/>
            <person name="Willems A."/>
        </authorList>
    </citation>
    <scope>NUCLEOTIDE SEQUENCE [LARGE SCALE GENOMIC DNA]</scope>
    <source>
        <strain evidence="5">CCBAU 03422</strain>
    </source>
</reference>
<dbReference type="Pfam" id="PF00293">
    <property type="entry name" value="NUDIX"/>
    <property type="match status" value="1"/>
</dbReference>
<dbReference type="InterPro" id="IPR015797">
    <property type="entry name" value="NUDIX_hydrolase-like_dom_sf"/>
</dbReference>